<comment type="similarity">
    <text evidence="11 13">Belongs to the RecA family. RadA subfamily.</text>
</comment>
<dbReference type="GO" id="GO:0000725">
    <property type="term" value="P:recombinational repair"/>
    <property type="evidence" value="ECO:0007669"/>
    <property type="project" value="UniProtKB-UniRule"/>
</dbReference>
<keyword evidence="4 13" id="KW-0863">Zinc-finger</keyword>
<dbReference type="SMART" id="SM00382">
    <property type="entry name" value="AAA"/>
    <property type="match status" value="1"/>
</dbReference>
<comment type="function">
    <text evidence="11">Plays a role in repairing double-strand DNA breaks, probably involving stabilizing or processing branched DNA or blocked replication forks.</text>
</comment>
<dbReference type="AlphaFoldDB" id="A0A3N2DD00"/>
<dbReference type="Proteomes" id="UP000275356">
    <property type="component" value="Unassembled WGS sequence"/>
</dbReference>
<keyword evidence="3 11" id="KW-0227">DNA damage</keyword>
<dbReference type="GO" id="GO:0003684">
    <property type="term" value="F:damaged DNA binding"/>
    <property type="evidence" value="ECO:0007669"/>
    <property type="project" value="InterPro"/>
</dbReference>
<keyword evidence="9 11" id="KW-0238">DNA-binding</keyword>
<dbReference type="PROSITE" id="PS50162">
    <property type="entry name" value="RECA_2"/>
    <property type="match status" value="1"/>
</dbReference>
<keyword evidence="8 11" id="KW-0346">Stress response</keyword>
<dbReference type="GO" id="GO:0005829">
    <property type="term" value="C:cytosol"/>
    <property type="evidence" value="ECO:0007669"/>
    <property type="project" value="TreeGrafter"/>
</dbReference>
<evidence type="ECO:0000256" key="3">
    <source>
        <dbReference type="ARBA" id="ARBA00022763"/>
    </source>
</evidence>
<dbReference type="RefSeq" id="WP_123739378.1">
    <property type="nucleotide sequence ID" value="NZ_RKHQ01000001.1"/>
</dbReference>
<evidence type="ECO:0000256" key="9">
    <source>
        <dbReference type="ARBA" id="ARBA00023125"/>
    </source>
</evidence>
<dbReference type="InterPro" id="IPR003593">
    <property type="entry name" value="AAA+_ATPase"/>
</dbReference>
<dbReference type="GO" id="GO:0006508">
    <property type="term" value="P:proteolysis"/>
    <property type="evidence" value="ECO:0007669"/>
    <property type="project" value="InterPro"/>
</dbReference>
<dbReference type="Pfam" id="PF13481">
    <property type="entry name" value="AAA_25"/>
    <property type="match status" value="1"/>
</dbReference>
<evidence type="ECO:0000259" key="15">
    <source>
        <dbReference type="PROSITE" id="PS50162"/>
    </source>
</evidence>
<evidence type="ECO:0000256" key="14">
    <source>
        <dbReference type="SAM" id="MobiDB-lite"/>
    </source>
</evidence>
<evidence type="ECO:0000256" key="11">
    <source>
        <dbReference type="HAMAP-Rule" id="MF_01498"/>
    </source>
</evidence>
<evidence type="ECO:0000313" key="17">
    <source>
        <dbReference type="Proteomes" id="UP000275356"/>
    </source>
</evidence>
<comment type="caution">
    <text evidence="16">The sequence shown here is derived from an EMBL/GenBank/DDBJ whole genome shotgun (WGS) entry which is preliminary data.</text>
</comment>
<dbReference type="FunFam" id="3.40.50.300:FF:000050">
    <property type="entry name" value="DNA repair protein RadA"/>
    <property type="match status" value="1"/>
</dbReference>
<dbReference type="GO" id="GO:0004252">
    <property type="term" value="F:serine-type endopeptidase activity"/>
    <property type="evidence" value="ECO:0007669"/>
    <property type="project" value="InterPro"/>
</dbReference>
<evidence type="ECO:0000256" key="1">
    <source>
        <dbReference type="ARBA" id="ARBA00022723"/>
    </source>
</evidence>
<dbReference type="InterPro" id="IPR014721">
    <property type="entry name" value="Ribsml_uS5_D2-typ_fold_subgr"/>
</dbReference>
<dbReference type="InterPro" id="IPR020588">
    <property type="entry name" value="RecA_ATP-bd"/>
</dbReference>
<keyword evidence="6 13" id="KW-0862">Zinc</keyword>
<comment type="function">
    <text evidence="13">DNA-dependent ATPase involved in processing of recombination intermediates, plays a role in repairing DNA breaks. Stimulates the branch migration of RecA-mediated strand transfer reactions, allowing the 3' invading strand to extend heteroduplex DNA faster. Binds ssDNA in the presence of ADP but not other nucleotides, has ATPase activity that is stimulated by ssDNA and various branched DNA structures, but inhibited by SSB. Does not have RecA's homology-searching function.</text>
</comment>
<dbReference type="Gene3D" id="3.30.230.10">
    <property type="match status" value="1"/>
</dbReference>
<dbReference type="EMBL" id="RKHQ01000001">
    <property type="protein sequence ID" value="ROR97314.1"/>
    <property type="molecule type" value="Genomic_DNA"/>
</dbReference>
<accession>A0A3N2DD00</accession>
<dbReference type="GO" id="GO:0008270">
    <property type="term" value="F:zinc ion binding"/>
    <property type="evidence" value="ECO:0007669"/>
    <property type="project" value="UniProtKB-KW"/>
</dbReference>
<dbReference type="InterPro" id="IPR020568">
    <property type="entry name" value="Ribosomal_Su5_D2-typ_SF"/>
</dbReference>
<dbReference type="Gene3D" id="3.40.50.300">
    <property type="entry name" value="P-loop containing nucleotide triphosphate hydrolases"/>
    <property type="match status" value="1"/>
</dbReference>
<dbReference type="GO" id="GO:0140664">
    <property type="term" value="F:ATP-dependent DNA damage sensor activity"/>
    <property type="evidence" value="ECO:0007669"/>
    <property type="project" value="InterPro"/>
</dbReference>
<dbReference type="PRINTS" id="PR01874">
    <property type="entry name" value="DNAREPAIRADA"/>
</dbReference>
<dbReference type="Pfam" id="PF18073">
    <property type="entry name" value="Zn_ribbon_LapB"/>
    <property type="match status" value="1"/>
</dbReference>
<keyword evidence="5" id="KW-0378">Hydrolase</keyword>
<feature type="region of interest" description="Disordered" evidence="14">
    <location>
        <begin position="483"/>
        <end position="508"/>
    </location>
</feature>
<evidence type="ECO:0000256" key="6">
    <source>
        <dbReference type="ARBA" id="ARBA00022833"/>
    </source>
</evidence>
<dbReference type="HAMAP" id="MF_01498">
    <property type="entry name" value="RadA_bact"/>
    <property type="match status" value="1"/>
</dbReference>
<dbReference type="InterPro" id="IPR004504">
    <property type="entry name" value="DNA_repair_RadA"/>
</dbReference>
<feature type="binding site" evidence="11">
    <location>
        <begin position="105"/>
        <end position="112"/>
    </location>
    <ligand>
        <name>ATP</name>
        <dbReference type="ChEBI" id="CHEBI:30616"/>
    </ligand>
</feature>
<keyword evidence="17" id="KW-1185">Reference proteome</keyword>
<dbReference type="PANTHER" id="PTHR32472">
    <property type="entry name" value="DNA REPAIR PROTEIN RADA"/>
    <property type="match status" value="1"/>
</dbReference>
<evidence type="ECO:0000256" key="4">
    <source>
        <dbReference type="ARBA" id="ARBA00022771"/>
    </source>
</evidence>
<feature type="domain" description="RecA family profile 1" evidence="15">
    <location>
        <begin position="76"/>
        <end position="225"/>
    </location>
</feature>
<reference evidence="16 17" key="1">
    <citation type="submission" date="2018-11" db="EMBL/GenBank/DDBJ databases">
        <title>Sequencing the genomes of 1000 actinobacteria strains.</title>
        <authorList>
            <person name="Klenk H.-P."/>
        </authorList>
    </citation>
    <scope>NUCLEOTIDE SEQUENCE [LARGE SCALE GENOMIC DNA]</scope>
    <source>
        <strain evidence="16 17">DSM 13521</strain>
    </source>
</reference>
<evidence type="ECO:0000313" key="16">
    <source>
        <dbReference type="EMBL" id="ROR97314.1"/>
    </source>
</evidence>
<keyword evidence="7 11" id="KW-0067">ATP-binding</keyword>
<dbReference type="SUPFAM" id="SSF52540">
    <property type="entry name" value="P-loop containing nucleoside triphosphate hydrolases"/>
    <property type="match status" value="1"/>
</dbReference>
<dbReference type="InterPro" id="IPR027417">
    <property type="entry name" value="P-loop_NTPase"/>
</dbReference>
<dbReference type="PANTHER" id="PTHR32472:SF10">
    <property type="entry name" value="DNA REPAIR PROTEIN RADA-LIKE PROTEIN"/>
    <property type="match status" value="1"/>
</dbReference>
<keyword evidence="10 11" id="KW-0234">DNA repair</keyword>
<evidence type="ECO:0000256" key="7">
    <source>
        <dbReference type="ARBA" id="ARBA00022840"/>
    </source>
</evidence>
<dbReference type="InterPro" id="IPR041166">
    <property type="entry name" value="Rubredoxin_2"/>
</dbReference>
<dbReference type="InterPro" id="IPR008269">
    <property type="entry name" value="Lon_proteolytic"/>
</dbReference>
<evidence type="ECO:0000256" key="2">
    <source>
        <dbReference type="ARBA" id="ARBA00022741"/>
    </source>
</evidence>
<dbReference type="GO" id="GO:0005524">
    <property type="term" value="F:ATP binding"/>
    <property type="evidence" value="ECO:0007669"/>
    <property type="project" value="UniProtKB-UniRule"/>
</dbReference>
<dbReference type="SUPFAM" id="SSF54211">
    <property type="entry name" value="Ribosomal protein S5 domain 2-like"/>
    <property type="match status" value="1"/>
</dbReference>
<evidence type="ECO:0000256" key="10">
    <source>
        <dbReference type="ARBA" id="ARBA00023204"/>
    </source>
</evidence>
<proteinExistence type="inferred from homology"/>
<evidence type="ECO:0000256" key="12">
    <source>
        <dbReference type="NCBIfam" id="TIGR00416"/>
    </source>
</evidence>
<keyword evidence="1 11" id="KW-0479">Metal-binding</keyword>
<dbReference type="Pfam" id="PF05362">
    <property type="entry name" value="Lon_C"/>
    <property type="match status" value="1"/>
</dbReference>
<dbReference type="OrthoDB" id="9803906at2"/>
<dbReference type="CDD" id="cd01121">
    <property type="entry name" value="RadA_SMS_N"/>
    <property type="match status" value="1"/>
</dbReference>
<dbReference type="GO" id="GO:0004176">
    <property type="term" value="F:ATP-dependent peptidase activity"/>
    <property type="evidence" value="ECO:0007669"/>
    <property type="project" value="InterPro"/>
</dbReference>
<sequence length="508" mass="51593">MARAAGRTVRAAWSCSECGWSTAKWVGRCGECQAWGTVVESTSGSGGGLGGAAGRATTATAPRTAARPIGDVELALVARRSTGVSELDRVLGGGIVPGAVILLAGEPGVGKSTLLLDVAARSADAGTRVLYVTGEESAAQVRLRAQRIGAVRRDLLLAAEGDLGALLGHVADEDPGLLVVDSVQTIASSSVEGSAGGVAQVREVAAAIIATAKERHLPVVLVGHVTKDGGIAGPRVLEHLVDVVCQFEGDRHSRLRMVRAVKNRYGPTDEVGCFDLSDAGIVGLADPSGLFLSERGSPEPGTCVTIALDGARPMPVEIQALVASSAAQHPRRATAGVDSARVSMVLAVLESRLGVRTGGQDVYVSTVGGARVQEPAADVALALALASATTATPLREGLVAVGEVSLTGQLRPTAGLERRLAEAARLGFTAAVVPAAGADGLRVPAGMTVTRAADLSQAWRAAKDTLRDPAFTAVVEEELARARAQRVAAGPPDPTSPSVTAGGTGHDH</sequence>
<name>A0A3N2DD00_9MICO</name>
<protein>
    <recommendedName>
        <fullName evidence="11 12">DNA repair protein RadA</fullName>
    </recommendedName>
</protein>
<evidence type="ECO:0000256" key="5">
    <source>
        <dbReference type="ARBA" id="ARBA00022801"/>
    </source>
</evidence>
<dbReference type="NCBIfam" id="TIGR00416">
    <property type="entry name" value="sms"/>
    <property type="match status" value="1"/>
</dbReference>
<evidence type="ECO:0000256" key="13">
    <source>
        <dbReference type="RuleBase" id="RU003555"/>
    </source>
</evidence>
<feature type="short sequence motif" description="RadA KNRFG motif" evidence="11">
    <location>
        <begin position="262"/>
        <end position="266"/>
    </location>
</feature>
<feature type="region of interest" description="Lon-protease-like" evidence="11">
    <location>
        <begin position="361"/>
        <end position="508"/>
    </location>
</feature>
<comment type="domain">
    <text evidence="11">The middle region has homology to RecA with ATPase motifs including the RadA KNRFG motif, while the C-terminus is homologous to Lon protease.</text>
</comment>
<evidence type="ECO:0000256" key="8">
    <source>
        <dbReference type="ARBA" id="ARBA00023016"/>
    </source>
</evidence>
<gene>
    <name evidence="11" type="primary">radA</name>
    <name evidence="16" type="ORF">EDD28_1911</name>
</gene>
<organism evidence="16 17">
    <name type="scientific">Salana multivorans</name>
    <dbReference type="NCBI Taxonomy" id="120377"/>
    <lineage>
        <taxon>Bacteria</taxon>
        <taxon>Bacillati</taxon>
        <taxon>Actinomycetota</taxon>
        <taxon>Actinomycetes</taxon>
        <taxon>Micrococcales</taxon>
        <taxon>Beutenbergiaceae</taxon>
        <taxon>Salana</taxon>
    </lineage>
</organism>
<keyword evidence="2 11" id="KW-0547">Nucleotide-binding</keyword>